<gene>
    <name evidence="7" type="ORF">ACFFQA_30380</name>
</gene>
<evidence type="ECO:0000256" key="4">
    <source>
        <dbReference type="ARBA" id="ARBA00023136"/>
    </source>
</evidence>
<name>A0ABV6A536_9PSEU</name>
<evidence type="ECO:0000256" key="6">
    <source>
        <dbReference type="ARBA" id="ARBA00023288"/>
    </source>
</evidence>
<proteinExistence type="predicted"/>
<keyword evidence="6 7" id="KW-0449">Lipoprotein</keyword>
<keyword evidence="5" id="KW-0564">Palmitate</keyword>
<keyword evidence="3" id="KW-0732">Signal</keyword>
<dbReference type="InterPro" id="IPR032018">
    <property type="entry name" value="LppA/LppB/LprP"/>
</dbReference>
<dbReference type="Gene3D" id="3.30.2030.20">
    <property type="match status" value="1"/>
</dbReference>
<keyword evidence="2" id="KW-1003">Cell membrane</keyword>
<protein>
    <submittedName>
        <fullName evidence="7">LppA family lipoprotein</fullName>
    </submittedName>
</protein>
<evidence type="ECO:0000256" key="3">
    <source>
        <dbReference type="ARBA" id="ARBA00022729"/>
    </source>
</evidence>
<evidence type="ECO:0000313" key="8">
    <source>
        <dbReference type="Proteomes" id="UP001589693"/>
    </source>
</evidence>
<keyword evidence="4" id="KW-0472">Membrane</keyword>
<dbReference type="RefSeq" id="WP_377859786.1">
    <property type="nucleotide sequence ID" value="NZ_JBHLZU010000026.1"/>
</dbReference>
<dbReference type="Pfam" id="PF16708">
    <property type="entry name" value="LppA"/>
    <property type="match status" value="1"/>
</dbReference>
<evidence type="ECO:0000313" key="7">
    <source>
        <dbReference type="EMBL" id="MFB9908262.1"/>
    </source>
</evidence>
<sequence>MFNTLAQRPDIETATARYEKMLGELRDRLSEQLGPMIWEPSSPMSRAGCSGFSAVKGTESRLLTTWVFRGAIPDDKWDKAVSIAVEVTKPYGFAQPGAMVNRPHDHKIIAFDEYGASYQLTTRVHTVLGLGTGCHLEAHAHPKKST</sequence>
<evidence type="ECO:0000256" key="2">
    <source>
        <dbReference type="ARBA" id="ARBA00022475"/>
    </source>
</evidence>
<organism evidence="7 8">
    <name type="scientific">Allokutzneria oryzae</name>
    <dbReference type="NCBI Taxonomy" id="1378989"/>
    <lineage>
        <taxon>Bacteria</taxon>
        <taxon>Bacillati</taxon>
        <taxon>Actinomycetota</taxon>
        <taxon>Actinomycetes</taxon>
        <taxon>Pseudonocardiales</taxon>
        <taxon>Pseudonocardiaceae</taxon>
        <taxon>Allokutzneria</taxon>
    </lineage>
</organism>
<dbReference type="Proteomes" id="UP001589693">
    <property type="component" value="Unassembled WGS sequence"/>
</dbReference>
<comment type="subcellular location">
    <subcellularLocation>
        <location evidence="1">Cell membrane</location>
        <topology evidence="1">Lipid-anchor</topology>
    </subcellularLocation>
</comment>
<accession>A0ABV6A536</accession>
<comment type="caution">
    <text evidence="7">The sequence shown here is derived from an EMBL/GenBank/DDBJ whole genome shotgun (WGS) entry which is preliminary data.</text>
</comment>
<evidence type="ECO:0000256" key="5">
    <source>
        <dbReference type="ARBA" id="ARBA00023139"/>
    </source>
</evidence>
<keyword evidence="8" id="KW-1185">Reference proteome</keyword>
<reference evidence="7 8" key="1">
    <citation type="submission" date="2024-09" db="EMBL/GenBank/DDBJ databases">
        <authorList>
            <person name="Sun Q."/>
            <person name="Mori K."/>
        </authorList>
    </citation>
    <scope>NUCLEOTIDE SEQUENCE [LARGE SCALE GENOMIC DNA]</scope>
    <source>
        <strain evidence="7 8">TBRC 7907</strain>
    </source>
</reference>
<evidence type="ECO:0000256" key="1">
    <source>
        <dbReference type="ARBA" id="ARBA00004193"/>
    </source>
</evidence>
<dbReference type="EMBL" id="JBHLZU010000026">
    <property type="protein sequence ID" value="MFB9908262.1"/>
    <property type="molecule type" value="Genomic_DNA"/>
</dbReference>